<dbReference type="EMBL" id="AALSOQ010000019">
    <property type="protein sequence ID" value="EDC9468375.1"/>
    <property type="molecule type" value="Genomic_DNA"/>
</dbReference>
<evidence type="ECO:0000313" key="9">
    <source>
        <dbReference type="EMBL" id="EBR9966382.1"/>
    </source>
</evidence>
<dbReference type="EMBL" id="DAAQLP010000003">
    <property type="protein sequence ID" value="HAD9845992.1"/>
    <property type="molecule type" value="Genomic_DNA"/>
</dbReference>
<dbReference type="EMBL" id="AAHMZR010000022">
    <property type="protein sequence ID" value="EBY0576609.1"/>
    <property type="molecule type" value="Genomic_DNA"/>
</dbReference>
<evidence type="ECO:0000313" key="69">
    <source>
        <dbReference type="EMBL" id="HAF0562693.1"/>
    </source>
</evidence>
<evidence type="ECO:0000313" key="42">
    <source>
        <dbReference type="EMBL" id="HAB4368617.1"/>
    </source>
</evidence>
<evidence type="ECO:0000313" key="68">
    <source>
        <dbReference type="EMBL" id="HAE9390964.1"/>
    </source>
</evidence>
<evidence type="ECO:0000313" key="31">
    <source>
        <dbReference type="EMBL" id="HAB1570146.1"/>
    </source>
</evidence>
<evidence type="ECO:0000313" key="53">
    <source>
        <dbReference type="EMBL" id="HAD8174646.1"/>
    </source>
</evidence>
<evidence type="ECO:0000313" key="47">
    <source>
        <dbReference type="EMBL" id="HAB5385917.1"/>
    </source>
</evidence>
<dbReference type="InterPro" id="IPR036770">
    <property type="entry name" value="Ankyrin_rpt-contain_sf"/>
</dbReference>
<evidence type="ECO:0000313" key="43">
    <source>
        <dbReference type="EMBL" id="HAB4592341.1"/>
    </source>
</evidence>
<evidence type="ECO:0000313" key="30">
    <source>
        <dbReference type="EMBL" id="HAB1023140.1"/>
    </source>
</evidence>
<evidence type="ECO:0000313" key="36">
    <source>
        <dbReference type="EMBL" id="HAB2061346.1"/>
    </source>
</evidence>
<reference evidence="30" key="1">
    <citation type="journal article" date="2018" name="Genome Biol.">
        <title>SKESA: strategic k-mer extension for scrupulous assemblies.</title>
        <authorList>
            <person name="Souvorov A."/>
            <person name="Agarwala R."/>
            <person name="Lipman D.J."/>
        </authorList>
    </citation>
    <scope>NUCLEOTIDE SEQUENCE</scope>
    <source>
        <strain evidence="52">09-3426</strain>
        <strain evidence="72">10-0327</strain>
        <strain evidence="68">10-7240</strain>
        <strain evidence="66">10-7243</strain>
        <strain evidence="67">11-5588</strain>
        <strain evidence="69">12-3191</strain>
        <strain evidence="70">12-8479</strain>
        <strain evidence="65">13-0431</strain>
        <strain evidence="73">13-2460</strain>
        <strain evidence="64">13-5657</strain>
        <strain evidence="53">CE06.035</strain>
        <strain evidence="71">Salm201708953</strain>
        <strain evidence="30">Salmonella enterica</strain>
        <strain evidence="56">Sam_3440b185-6731-4f40-abe7-826e6475c527</strain>
        <strain evidence="57">Sam_5f569ebd-755b-4147-8429-4678b9c250cc</strain>
        <strain evidence="55">Sam_8b55db79-2e89-45d5-a9a1-8092f0a17964</strain>
        <strain evidence="54">Sam_997f2e98-28ae-496a-bdd7-14b549d092b4</strain>
    </source>
</reference>
<dbReference type="EMBL" id="DAAHCK010000002">
    <property type="protein sequence ID" value="HAB5523363.1"/>
    <property type="molecule type" value="Genomic_DNA"/>
</dbReference>
<dbReference type="EMBL" id="DAAGZR010000081">
    <property type="protein sequence ID" value="HAB5213248.1"/>
    <property type="molecule type" value="Genomic_DNA"/>
</dbReference>
<dbReference type="EMBL" id="DAAFYT010000106">
    <property type="protein sequence ID" value="HAB2061346.1"/>
    <property type="molecule type" value="Genomic_DNA"/>
</dbReference>
<reference evidence="20" key="3">
    <citation type="submission" date="2018-07" db="EMBL/GenBank/DDBJ databases">
        <authorList>
            <consortium name="NARMS: The National Antimicrobial Resistance Monitoring System"/>
        </authorList>
    </citation>
    <scope>NUCLEOTIDE SEQUENCE</scope>
    <source>
        <strain evidence="20">CVM N57313F</strain>
        <strain evidence="15">FSIS11815297</strain>
        <strain evidence="21">FSIS1607168</strain>
    </source>
</reference>
<dbReference type="EMBL" id="DAAGBW010000003">
    <property type="protein sequence ID" value="HAB2424175.1"/>
    <property type="molecule type" value="Genomic_DNA"/>
</dbReference>
<gene>
    <name evidence="20" type="ORF">A3Z75_17990</name>
    <name evidence="22" type="ORF">AL996_22400</name>
    <name evidence="25" type="ORF">B7643_12335</name>
    <name evidence="24" type="ORF">B7S77_09485</name>
    <name evidence="21" type="ORF">BEI99_04875</name>
    <name evidence="23" type="ORF">BH418_16950</name>
    <name evidence="74" type="ORF">C4792_23735</name>
    <name evidence="26" type="ORF">CB179_02285</name>
    <name evidence="27" type="ORF">CB381_04665</name>
    <name evidence="28" type="ORF">CBN47_22225</name>
    <name evidence="29" type="ORF">CC399_01955</name>
    <name evidence="14" type="ORF">D5800_22070</name>
    <name evidence="4" type="ORF">DEM85_22725</name>
    <name evidence="6" type="ORF">DKS77_06980</name>
    <name evidence="11" type="ORF">DLB38_20575</name>
    <name evidence="8" type="ORF">DN360_22990</name>
    <name evidence="7" type="ORF">DNV88_19085</name>
    <name evidence="9" type="ORF">DTG92_23100</name>
    <name evidence="10" type="ORF">DTV28_02010</name>
    <name evidence="13" type="ORF">DU232_23595</name>
    <name evidence="12" type="ORF">DUR08_16830</name>
    <name evidence="19" type="ORF">E0T08_10885</name>
    <name evidence="15" type="ORF">EEQ47_04765</name>
    <name evidence="16" type="ORF">EPK73_22930</name>
    <name evidence="17" type="ORF">EVU59_21655</name>
    <name evidence="18" type="ORF">EZX27_22835</name>
    <name evidence="5" type="ORF">FIR09_19410</name>
    <name evidence="52" type="ORF">G0D82_14890</name>
    <name evidence="53" type="ORF">G1157_09680</name>
    <name evidence="56" type="ORF">G2167_08735</name>
    <name evidence="54" type="ORF">G2187_09300</name>
    <name evidence="57" type="ORF">G2192_07130</name>
    <name evidence="55" type="ORF">G2213_09695</name>
    <name evidence="58" type="ORF">G2913_16285</name>
    <name evidence="59" type="ORF">G2953_22810</name>
    <name evidence="62" type="ORF">G2960_22265</name>
    <name evidence="60" type="ORF">G2966_01950</name>
    <name evidence="63" type="ORF">G2970_22645</name>
    <name evidence="61" type="ORF">G2990_22045</name>
    <name evidence="64" type="ORF">G4D20_001761</name>
    <name evidence="65" type="ORF">G4K93_001772</name>
    <name evidence="66" type="ORF">G4P07_001805</name>
    <name evidence="67" type="ORF">G4P20_003867</name>
    <name evidence="68" type="ORF">G4Y13_000395</name>
    <name evidence="72" type="ORF">G9257_004296</name>
    <name evidence="73" type="ORF">G9336_001771</name>
    <name evidence="69" type="ORF">G9C70_004482</name>
    <name evidence="70" type="ORF">G9G25_004928</name>
    <name evidence="71" type="ORF">G9X09_004466</name>
    <name evidence="45" type="ORF">GB020_07680</name>
    <name evidence="46" type="ORF">GB178_21940</name>
    <name evidence="38" type="ORF">GB182_09050</name>
    <name evidence="47" type="ORF">GB193_22575</name>
    <name evidence="50" type="ORF">GB352_09045</name>
    <name evidence="37" type="ORF">GB356_09045</name>
    <name evidence="34" type="ORF">GB388_23135</name>
    <name evidence="51" type="ORF">GB394_09045</name>
    <name evidence="32" type="ORF">GB423_21565</name>
    <name evidence="42" type="ORF">GB430_21840</name>
    <name evidence="40" type="ORF">GB441_20585</name>
    <name evidence="41" type="ORF">GB481_11320</name>
    <name evidence="36" type="ORF">GB613_22320</name>
    <name evidence="48" type="ORF">GBR77_06580</name>
    <name evidence="49" type="ORF">GBS17_07680</name>
    <name evidence="39" type="ORF">GBV99_19615</name>
    <name evidence="31" type="ORF">GBX08_09040</name>
    <name evidence="30" type="ORF">GBX75_22490</name>
    <name evidence="33" type="ORF">GBY12_09030</name>
    <name evidence="35" type="ORF">GBY78_09205</name>
    <name evidence="43" type="ORF">GBZ43_22425</name>
    <name evidence="44" type="ORF">GBZ56_23700</name>
</gene>
<dbReference type="EMBL" id="AAHDEP010000043">
    <property type="protein sequence ID" value="EBU7987124.1"/>
    <property type="molecule type" value="Genomic_DNA"/>
</dbReference>
<evidence type="ECO:0000313" key="5">
    <source>
        <dbReference type="EMBL" id="EBG3095310.1"/>
    </source>
</evidence>
<evidence type="ECO:0000313" key="14">
    <source>
        <dbReference type="EMBL" id="EBY6739291.1"/>
    </source>
</evidence>
<evidence type="ECO:0000256" key="1">
    <source>
        <dbReference type="ARBA" id="ARBA00022737"/>
    </source>
</evidence>
<evidence type="ECO:0000313" key="27">
    <source>
        <dbReference type="EMBL" id="EDH6339204.1"/>
    </source>
</evidence>
<evidence type="ECO:0000313" key="62">
    <source>
        <dbReference type="EMBL" id="HAE1606411.1"/>
    </source>
</evidence>
<dbReference type="EMBL" id="DAASRO010000003">
    <property type="protein sequence ID" value="HAE6727974.1"/>
    <property type="molecule type" value="Genomic_DNA"/>
</dbReference>
<reference evidence="24" key="5">
    <citation type="submission" date="2018-07" db="EMBL/GenBank/DDBJ databases">
        <authorList>
            <consortium name="PulseNet: The National Subtyping Network for Foodborne Disease Surveillance"/>
            <person name="Tarr C.L."/>
            <person name="Trees E."/>
            <person name="Katz L.S."/>
            <person name="Carleton-Romer H.A."/>
            <person name="Stroika S."/>
            <person name="Kucerova Z."/>
            <person name="Roache K.F."/>
            <person name="Sabol A.L."/>
            <person name="Besser J."/>
            <person name="Gerner-Smidt P."/>
        </authorList>
    </citation>
    <scope>NUCLEOTIDE SEQUENCE</scope>
    <source>
        <strain evidence="24">PNUSAS011306</strain>
        <strain evidence="25">PNUSAS011364</strain>
        <strain evidence="28">PNUSAS013764</strain>
    </source>
</reference>
<dbReference type="RefSeq" id="WP_000058649.1">
    <property type="nucleotide sequence ID" value="NZ_CALNWA010000002.1"/>
</dbReference>
<dbReference type="EMBL" id="AAGQKS010000007">
    <property type="protein sequence ID" value="EBQ8900539.1"/>
    <property type="molecule type" value="Genomic_DNA"/>
</dbReference>
<evidence type="ECO:0000313" key="32">
    <source>
        <dbReference type="EMBL" id="HAB1710653.1"/>
    </source>
</evidence>
<evidence type="ECO:0000313" key="28">
    <source>
        <dbReference type="EMBL" id="EDH7247715.1"/>
    </source>
</evidence>
<dbReference type="AlphaFoldDB" id="A0A2T9HT49"/>
<dbReference type="EMBL" id="DAAGOV010000004">
    <property type="protein sequence ID" value="HAB3946064.1"/>
    <property type="molecule type" value="Genomic_DNA"/>
</dbReference>
<protein>
    <submittedName>
        <fullName evidence="74">Ankyrin repeat domain-containing protein</fullName>
    </submittedName>
</protein>
<dbReference type="EMBL" id="DAATXT010000070">
    <property type="protein sequence ID" value="HAF0562693.1"/>
    <property type="molecule type" value="Genomic_DNA"/>
</dbReference>
<evidence type="ECO:0000313" key="37">
    <source>
        <dbReference type="EMBL" id="HAB2369608.1"/>
    </source>
</evidence>
<evidence type="ECO:0000313" key="6">
    <source>
        <dbReference type="EMBL" id="EBQ8900539.1"/>
    </source>
</evidence>
<proteinExistence type="predicted"/>
<evidence type="ECO:0000313" key="64">
    <source>
        <dbReference type="EMBL" id="HAE4618086.1"/>
    </source>
</evidence>
<dbReference type="EMBL" id="DAAMIM010000011">
    <property type="protein sequence ID" value="HAC6811208.1"/>
    <property type="molecule type" value="Genomic_DNA"/>
</dbReference>
<dbReference type="EMBL" id="DAAFPI010000044">
    <property type="protein sequence ID" value="HAB1023140.1"/>
    <property type="molecule type" value="Genomic_DNA"/>
</dbReference>
<dbReference type="EMBL" id="DAAFWQ010000148">
    <property type="protein sequence ID" value="HAB1827461.1"/>
    <property type="molecule type" value="Genomic_DNA"/>
</dbReference>
<dbReference type="EMBL" id="DAAQOM010000003">
    <property type="protein sequence ID" value="HAE0205353.1"/>
    <property type="molecule type" value="Genomic_DNA"/>
</dbReference>
<dbReference type="SUPFAM" id="SSF48403">
    <property type="entry name" value="Ankyrin repeat"/>
    <property type="match status" value="1"/>
</dbReference>
<evidence type="ECO:0000313" key="67">
    <source>
        <dbReference type="EMBL" id="HAE7559642.1"/>
    </source>
</evidence>
<dbReference type="EMBL" id="AAMEPF010000003">
    <property type="protein sequence ID" value="EDG5620778.1"/>
    <property type="molecule type" value="Genomic_DNA"/>
</dbReference>
<evidence type="ECO:0000313" key="4">
    <source>
        <dbReference type="EMBL" id="EBF7616720.1"/>
    </source>
</evidence>
<evidence type="ECO:0000313" key="45">
    <source>
        <dbReference type="EMBL" id="HAB5020759.1"/>
    </source>
</evidence>
<dbReference type="EMBL" id="AAFIKO010000030">
    <property type="protein sequence ID" value="EBG3095310.1"/>
    <property type="molecule type" value="Genomic_DNA"/>
</dbReference>
<evidence type="ECO:0000313" key="21">
    <source>
        <dbReference type="EMBL" id="ECU7931178.1"/>
    </source>
</evidence>
<evidence type="ECO:0000256" key="3">
    <source>
        <dbReference type="PROSITE-ProRule" id="PRU00023"/>
    </source>
</evidence>
<dbReference type="EMBL" id="DAAGXT010000003">
    <property type="protein sequence ID" value="HAB5020759.1"/>
    <property type="molecule type" value="Genomic_DNA"/>
</dbReference>
<reference evidence="30" key="7">
    <citation type="submission" date="2019-10" db="EMBL/GenBank/DDBJ databases">
        <authorList>
            <consortium name="NCBI Pathogen Detection Project"/>
        </authorList>
    </citation>
    <scope>NUCLEOTIDE SEQUENCE</scope>
    <source>
        <strain evidence="52">09-3426</strain>
        <strain evidence="72">10-0327</strain>
        <strain evidence="68">10-7240</strain>
        <strain evidence="66">10-7243</strain>
        <strain evidence="67">11-5588</strain>
        <strain evidence="69">12-3191</strain>
        <strain evidence="70">12-8479</strain>
        <strain evidence="65">13-0431</strain>
        <strain evidence="73">13-2460</strain>
        <strain evidence="64">13-5657</strain>
        <strain evidence="53">CE06.035</strain>
        <strain evidence="71">Salm201708953</strain>
        <strain evidence="30">Salmonella enterica</strain>
        <strain evidence="56">Sam_3440b185-6731-4f40-abe7-826e6475c527</strain>
        <strain evidence="57">Sam_5f569ebd-755b-4147-8429-4678b9c250cc</strain>
        <strain evidence="55">Sam_8b55db79-2e89-45d5-a9a1-8092f0a17964</strain>
        <strain evidence="54">Sam_997f2e98-28ae-496a-bdd7-14b549d092b4</strain>
    </source>
</reference>
<dbReference type="EMBL" id="DAAQXF010000240">
    <property type="protein sequence ID" value="HAE1239767.1"/>
    <property type="molecule type" value="Genomic_DNA"/>
</dbReference>
<dbReference type="EMBL" id="DAAHFX010000003">
    <property type="protein sequence ID" value="HAB5939614.1"/>
    <property type="molecule type" value="Genomic_DNA"/>
</dbReference>
<dbReference type="InterPro" id="IPR002110">
    <property type="entry name" value="Ankyrin_rpt"/>
</dbReference>
<dbReference type="EMBL" id="AAGUFA010000001">
    <property type="protein sequence ID" value="EBS0215282.1"/>
    <property type="molecule type" value="Genomic_DNA"/>
</dbReference>
<evidence type="ECO:0000313" key="75">
    <source>
        <dbReference type="Proteomes" id="UP000245147"/>
    </source>
</evidence>
<dbReference type="EMBL" id="DAASYN010000017">
    <property type="protein sequence ID" value="HAE7559642.1"/>
    <property type="molecule type" value="Genomic_DNA"/>
</dbReference>
<evidence type="ECO:0000313" key="57">
    <source>
        <dbReference type="EMBL" id="HAE0448427.1"/>
    </source>
</evidence>
<dbReference type="EMBL" id="DAAGMN010000110">
    <property type="protein sequence ID" value="HAB3683813.1"/>
    <property type="molecule type" value="Genomic_DNA"/>
</dbReference>
<evidence type="ECO:0000313" key="44">
    <source>
        <dbReference type="EMBL" id="HAB4790030.1"/>
    </source>
</evidence>
<evidence type="ECO:0000313" key="29">
    <source>
        <dbReference type="EMBL" id="EDH9228205.1"/>
    </source>
</evidence>
<dbReference type="EMBL" id="DAAHHO010000003">
    <property type="protein sequence ID" value="HAB6236353.1"/>
    <property type="molecule type" value="Genomic_DNA"/>
</dbReference>
<evidence type="ECO:0000313" key="52">
    <source>
        <dbReference type="EMBL" id="HAC6811208.1"/>
    </source>
</evidence>
<evidence type="ECO:0000313" key="13">
    <source>
        <dbReference type="EMBL" id="EBY1991947.1"/>
    </source>
</evidence>
<evidence type="ECO:0000313" key="46">
    <source>
        <dbReference type="EMBL" id="HAB5213248.1"/>
    </source>
</evidence>
<dbReference type="EMBL" id="AAFGSL010000034">
    <property type="protein sequence ID" value="EBF7616720.1"/>
    <property type="molecule type" value="Genomic_DNA"/>
</dbReference>
<dbReference type="EMBL" id="DAATOG010000001">
    <property type="protein sequence ID" value="HAE9390964.1"/>
    <property type="molecule type" value="Genomic_DNA"/>
</dbReference>
<dbReference type="EMBL" id="AAGQWK010000020">
    <property type="protein sequence ID" value="EBR0143649.1"/>
    <property type="molecule type" value="Genomic_DNA"/>
</dbReference>
<evidence type="ECO:0000313" key="51">
    <source>
        <dbReference type="EMBL" id="HAB6236353.1"/>
    </source>
</evidence>
<evidence type="ECO:0000313" key="66">
    <source>
        <dbReference type="EMBL" id="HAE7503518.1"/>
    </source>
</evidence>
<evidence type="ECO:0000313" key="72">
    <source>
        <dbReference type="EMBL" id="HAF7548813.1"/>
    </source>
</evidence>
<dbReference type="EMBL" id="AAKRAK010000002">
    <property type="protein sequence ID" value="ECU7931178.1"/>
    <property type="molecule type" value="Genomic_DNA"/>
</dbReference>
<dbReference type="EMBL" id="DAAQQN010000002">
    <property type="protein sequence ID" value="HAE0448427.1"/>
    <property type="molecule type" value="Genomic_DNA"/>
</dbReference>
<dbReference type="EMBL" id="DAAGSJ010000059">
    <property type="protein sequence ID" value="HAB4368617.1"/>
    <property type="molecule type" value="Genomic_DNA"/>
</dbReference>
<dbReference type="EMBL" id="DAAWFY010000003">
    <property type="protein sequence ID" value="HAF7732329.1"/>
    <property type="molecule type" value="Genomic_DNA"/>
</dbReference>
<dbReference type="EMBL" id="AAMJGE010000001">
    <property type="protein sequence ID" value="EDH9228205.1"/>
    <property type="molecule type" value="Genomic_DNA"/>
</dbReference>
<dbReference type="EMBL" id="AAHYCG010000038">
    <property type="protein sequence ID" value="ECB6028945.1"/>
    <property type="molecule type" value="Genomic_DNA"/>
</dbReference>
<evidence type="ECO:0000313" key="16">
    <source>
        <dbReference type="EMBL" id="ECA7465114.1"/>
    </source>
</evidence>
<evidence type="ECO:0000313" key="33">
    <source>
        <dbReference type="EMBL" id="HAB1802424.1"/>
    </source>
</evidence>
<dbReference type="EMBL" id="DAAQXW010000001">
    <property type="protein sequence ID" value="HAE1320473.1"/>
    <property type="molecule type" value="Genomic_DNA"/>
</dbReference>
<dbReference type="EMBL" id="AAHNKL010000039">
    <property type="protein sequence ID" value="EBY1991947.1"/>
    <property type="molecule type" value="Genomic_DNA"/>
</dbReference>
<evidence type="ECO:0000313" key="20">
    <source>
        <dbReference type="EMBL" id="ECT6085370.1"/>
    </source>
</evidence>
<dbReference type="EMBL" id="DAAWDN010000100">
    <property type="protein sequence ID" value="HAF7548813.1"/>
    <property type="molecule type" value="Genomic_DNA"/>
</dbReference>
<dbReference type="EMBL" id="AAHRZG010000002">
    <property type="protein sequence ID" value="EBZ7016580.1"/>
    <property type="molecule type" value="Genomic_DNA"/>
</dbReference>
<dbReference type="EMBL" id="AAHYFF010000011">
    <property type="protein sequence ID" value="ECB6379951.1"/>
    <property type="molecule type" value="Genomic_DNA"/>
</dbReference>
<evidence type="ECO:0000313" key="54">
    <source>
        <dbReference type="EMBL" id="HAD9845992.1"/>
    </source>
</evidence>
<dbReference type="PANTHER" id="PTHR24198:SF165">
    <property type="entry name" value="ANKYRIN REPEAT-CONTAINING PROTEIN-RELATED"/>
    <property type="match status" value="1"/>
</dbReference>
<dbReference type="EMBL" id="AAGUBV010000047">
    <property type="protein sequence ID" value="EBR9966382.1"/>
    <property type="molecule type" value="Genomic_DNA"/>
</dbReference>
<dbReference type="EMBL" id="DAARAJ010000036">
    <property type="protein sequence ID" value="HAE1642370.1"/>
    <property type="molecule type" value="Genomic_DNA"/>
</dbReference>
<evidence type="ECO:0000313" key="25">
    <source>
        <dbReference type="EMBL" id="EDG5797488.1"/>
    </source>
</evidence>
<evidence type="ECO:0000313" key="19">
    <source>
        <dbReference type="EMBL" id="ECB6379951.1"/>
    </source>
</evidence>
<dbReference type="EMBL" id="AAGTMP010000029">
    <property type="protein sequence ID" value="EBR8144027.1"/>
    <property type="molecule type" value="Genomic_DNA"/>
</dbReference>
<dbReference type="EMBL" id="AAMEQR010000006">
    <property type="protein sequence ID" value="EDG5797488.1"/>
    <property type="molecule type" value="Genomic_DNA"/>
</dbReference>
<accession>A0A2T9HT49</accession>
<evidence type="ECO:0000313" key="38">
    <source>
        <dbReference type="EMBL" id="HAB2424175.1"/>
    </source>
</evidence>
<reference evidence="74 75" key="2">
    <citation type="submission" date="2018-04" db="EMBL/GenBank/DDBJ databases">
        <title>Serotype diversity and antimicrobial resistance among Salmonella enterica isolated from patients at an equine referral hospital.</title>
        <authorList>
            <person name="Leon I.M."/>
            <person name="Lawhon S.D."/>
            <person name="Norman K.N."/>
            <person name="Threadgill D.S."/>
            <person name="Ohta N."/>
            <person name="Vinasco J."/>
            <person name="Scott H.M."/>
        </authorList>
    </citation>
    <scope>NUCLEOTIDE SEQUENCE [LARGE SCALE GENOMIC DNA]</scope>
    <source>
        <strain evidence="74 75">167</strain>
    </source>
</reference>
<feature type="repeat" description="ANK" evidence="3">
    <location>
        <begin position="146"/>
        <end position="178"/>
    </location>
</feature>
<dbReference type="EMBL" id="DAAFWP010000003">
    <property type="protein sequence ID" value="HAB1802424.1"/>
    <property type="molecule type" value="Genomic_DNA"/>
</dbReference>
<evidence type="ECO:0000313" key="58">
    <source>
        <dbReference type="EMBL" id="HAE1219679.1"/>
    </source>
</evidence>
<dbReference type="EMBL" id="DAAWBV010000059">
    <property type="protein sequence ID" value="HAF7241848.1"/>
    <property type="molecule type" value="Genomic_DNA"/>
</dbReference>
<evidence type="ECO:0000313" key="55">
    <source>
        <dbReference type="EMBL" id="HAE0112319.1"/>
    </source>
</evidence>
<evidence type="ECO:0000313" key="63">
    <source>
        <dbReference type="EMBL" id="HAE1642370.1"/>
    </source>
</evidence>
<evidence type="ECO:0000313" key="35">
    <source>
        <dbReference type="EMBL" id="HAB1882479.1"/>
    </source>
</evidence>
<evidence type="ECO:0000313" key="12">
    <source>
        <dbReference type="EMBL" id="EBY0576609.1"/>
    </source>
</evidence>
<dbReference type="EMBL" id="DAAFXG010000003">
    <property type="protein sequence ID" value="HAB1882479.1"/>
    <property type="molecule type" value="Genomic_DNA"/>
</dbReference>
<dbReference type="EMBL" id="DAAGBK010000003">
    <property type="protein sequence ID" value="HAB2369608.1"/>
    <property type="molecule type" value="Genomic_DNA"/>
</dbReference>
<name>A0A2T9HT49_SALET</name>
<evidence type="ECO:0000313" key="8">
    <source>
        <dbReference type="EMBL" id="EBR8144027.1"/>
    </source>
</evidence>
<reference evidence="22" key="6">
    <citation type="submission" date="2018-07" db="EMBL/GenBank/DDBJ databases">
        <authorList>
            <consortium name="GenomeTrakr network: Whole genome sequencing for foodborne pathogen traceback"/>
        </authorList>
    </citation>
    <scope>NUCLEOTIDE SEQUENCE</scope>
    <source>
        <strain evidence="23">ADRDL-16-8871</strain>
        <strain evidence="22">FDA00004800</strain>
        <strain evidence="16">FSIS21923161</strain>
    </source>
</reference>
<evidence type="ECO:0000313" key="40">
    <source>
        <dbReference type="EMBL" id="HAB3746075.1"/>
    </source>
</evidence>
<dbReference type="EMBL" id="AAHWZL010000030">
    <property type="protein sequence ID" value="ECB2571253.1"/>
    <property type="molecule type" value="Genomic_DNA"/>
</dbReference>
<dbReference type="EMBL" id="DAAFWC010000020">
    <property type="protein sequence ID" value="HAB1710653.1"/>
    <property type="molecule type" value="Genomic_DNA"/>
</dbReference>
<dbReference type="PROSITE" id="PS50297">
    <property type="entry name" value="ANK_REP_REGION"/>
    <property type="match status" value="2"/>
</dbReference>
<dbReference type="EMBL" id="DAARZX010000003">
    <property type="protein sequence ID" value="HAE4618086.1"/>
    <property type="molecule type" value="Genomic_DNA"/>
</dbReference>
<dbReference type="EMBL" id="AAMIHC010000002">
    <property type="protein sequence ID" value="EDH6339204.1"/>
    <property type="molecule type" value="Genomic_DNA"/>
</dbReference>
<dbReference type="SMART" id="SM00248">
    <property type="entry name" value="ANK"/>
    <property type="match status" value="3"/>
</dbReference>
<dbReference type="Pfam" id="PF12796">
    <property type="entry name" value="Ank_2"/>
    <property type="match status" value="1"/>
</dbReference>
<dbReference type="EMBL" id="DAAQNS010000003">
    <property type="protein sequence ID" value="HAE0112319.1"/>
    <property type="molecule type" value="Genomic_DNA"/>
</dbReference>
<evidence type="ECO:0000313" key="41">
    <source>
        <dbReference type="EMBL" id="HAB3946064.1"/>
    </source>
</evidence>
<evidence type="ECO:0000313" key="26">
    <source>
        <dbReference type="EMBL" id="EDH5700272.1"/>
    </source>
</evidence>
<dbReference type="EMBL" id="DAAFUE010000003">
    <property type="protein sequence ID" value="HAB1570146.1"/>
    <property type="molecule type" value="Genomic_DNA"/>
</dbReference>
<dbReference type="EMBL" id="DAAHBC010000166">
    <property type="protein sequence ID" value="HAB5385917.1"/>
    <property type="molecule type" value="Genomic_DNA"/>
</dbReference>
<dbReference type="EMBL" id="AAKNHU010000024">
    <property type="protein sequence ID" value="ECT6085370.1"/>
    <property type="molecule type" value="Genomic_DNA"/>
</dbReference>
<evidence type="ECO:0000313" key="34">
    <source>
        <dbReference type="EMBL" id="HAB1827461.1"/>
    </source>
</evidence>
<dbReference type="EMBL" id="QDOG01000023">
    <property type="protein sequence ID" value="PVL87151.1"/>
    <property type="molecule type" value="Genomic_DNA"/>
</dbReference>
<evidence type="ECO:0000313" key="15">
    <source>
        <dbReference type="EMBL" id="EBZ7016580.1"/>
    </source>
</evidence>
<evidence type="ECO:0000313" key="70">
    <source>
        <dbReference type="EMBL" id="HAF0892938.1"/>
    </source>
</evidence>
<dbReference type="EMBL" id="AAHVIS010000061">
    <property type="protein sequence ID" value="ECA7465114.1"/>
    <property type="molecule type" value="Genomic_DNA"/>
</dbReference>
<dbReference type="EMBL" id="AALOGT010000021">
    <property type="protein sequence ID" value="EDB6499437.1"/>
    <property type="molecule type" value="Genomic_DNA"/>
</dbReference>
<evidence type="ECO:0000313" key="10">
    <source>
        <dbReference type="EMBL" id="EBS0215282.1"/>
    </source>
</evidence>
<evidence type="ECO:0000313" key="17">
    <source>
        <dbReference type="EMBL" id="ECB2571253.1"/>
    </source>
</evidence>
<evidence type="ECO:0000313" key="61">
    <source>
        <dbReference type="EMBL" id="HAE1373357.1"/>
    </source>
</evidence>
<dbReference type="EMBL" id="DAARAH010000061">
    <property type="protein sequence ID" value="HAE1606411.1"/>
    <property type="molecule type" value="Genomic_DNA"/>
</dbReference>
<dbReference type="EMBL" id="DAAPXI010000003">
    <property type="protein sequence ID" value="HAD8174646.1"/>
    <property type="molecule type" value="Genomic_DNA"/>
</dbReference>
<keyword evidence="1" id="KW-0677">Repeat</keyword>
<dbReference type="EMBL" id="AAMIOU010000074">
    <property type="protein sequence ID" value="EDH7247715.1"/>
    <property type="molecule type" value="Genomic_DNA"/>
</dbReference>
<feature type="repeat" description="ANK" evidence="3">
    <location>
        <begin position="110"/>
        <end position="145"/>
    </location>
</feature>
<evidence type="ECO:0000313" key="22">
    <source>
        <dbReference type="EMBL" id="EDB6499437.1"/>
    </source>
</evidence>
<evidence type="ECO:0000313" key="59">
    <source>
        <dbReference type="EMBL" id="HAE1239767.1"/>
    </source>
</evidence>
<dbReference type="EMBL" id="AAMIBF010000001">
    <property type="protein sequence ID" value="EDH5700272.1"/>
    <property type="molecule type" value="Genomic_DNA"/>
</dbReference>
<dbReference type="EMBL" id="DAAUAP010000105">
    <property type="protein sequence ID" value="HAF0892938.1"/>
    <property type="molecule type" value="Genomic_DNA"/>
</dbReference>
<evidence type="ECO:0000256" key="2">
    <source>
        <dbReference type="ARBA" id="ARBA00023043"/>
    </source>
</evidence>
<dbReference type="Gene3D" id="1.25.40.20">
    <property type="entry name" value="Ankyrin repeat-containing domain"/>
    <property type="match status" value="1"/>
</dbReference>
<organism evidence="74 75">
    <name type="scientific">Salmonella enterica subsp. enterica serovar Agona</name>
    <dbReference type="NCBI Taxonomy" id="58095"/>
    <lineage>
        <taxon>Bacteria</taxon>
        <taxon>Pseudomonadati</taxon>
        <taxon>Pseudomonadota</taxon>
        <taxon>Gammaproteobacteria</taxon>
        <taxon>Enterobacterales</taxon>
        <taxon>Enterobacteriaceae</taxon>
        <taxon>Salmonella</taxon>
    </lineage>
</organism>
<dbReference type="EMBL" id="DAAHEN010000003">
    <property type="protein sequence ID" value="HAB5768858.1"/>
    <property type="molecule type" value="Genomic_DNA"/>
</dbReference>
<dbReference type="EMBL" id="DAASXW010000004">
    <property type="protein sequence ID" value="HAE7503518.1"/>
    <property type="molecule type" value="Genomic_DNA"/>
</dbReference>
<dbReference type="EMBL" id="DAAQWY010000009">
    <property type="protein sequence ID" value="HAE1219679.1"/>
    <property type="molecule type" value="Genomic_DNA"/>
</dbReference>
<evidence type="ECO:0000313" key="50">
    <source>
        <dbReference type="EMBL" id="HAB5939614.1"/>
    </source>
</evidence>
<dbReference type="EMBL" id="DAAGNE010000102">
    <property type="protein sequence ID" value="HAB3746075.1"/>
    <property type="molecule type" value="Genomic_DNA"/>
</dbReference>
<evidence type="ECO:0000313" key="18">
    <source>
        <dbReference type="EMBL" id="ECB6028945.1"/>
    </source>
</evidence>
<dbReference type="Proteomes" id="UP000245147">
    <property type="component" value="Unassembled WGS sequence"/>
</dbReference>
<evidence type="ECO:0000313" key="73">
    <source>
        <dbReference type="EMBL" id="HAF7732329.1"/>
    </source>
</evidence>
<evidence type="ECO:0000313" key="74">
    <source>
        <dbReference type="EMBL" id="PVL87151.1"/>
    </source>
</evidence>
<sequence>MSLRLVVLFILAYIMTVCDLYGDDNQHDFRLGLIAGSIASVDELKERWFFCEKCLNDFQCKFDYVEQCKSVTIPERNNALSLAVTHANTEAVYFLVNQAKTDVNGITGRYHETPLMIAAYYGTKKHQEIASFLISRGANVNAIDLTKMTILQTAIWKNNMDFVKMLLENGADPSLTYNGKKEGAACMTAIRRKRFEFISIIPGCCSLVKDNSELIPNNVYVCQ</sequence>
<evidence type="ECO:0000313" key="49">
    <source>
        <dbReference type="EMBL" id="HAB5768858.1"/>
    </source>
</evidence>
<dbReference type="Proteomes" id="UP000839928">
    <property type="component" value="Unassembled WGS sequence"/>
</dbReference>
<evidence type="ECO:0000313" key="23">
    <source>
        <dbReference type="EMBL" id="EDC9468375.1"/>
    </source>
</evidence>
<evidence type="ECO:0000313" key="60">
    <source>
        <dbReference type="EMBL" id="HAE1320473.1"/>
    </source>
</evidence>
<dbReference type="PROSITE" id="PS50088">
    <property type="entry name" value="ANK_REPEAT"/>
    <property type="match status" value="2"/>
</dbReference>
<evidence type="ECO:0000313" key="65">
    <source>
        <dbReference type="EMBL" id="HAE6727974.1"/>
    </source>
</evidence>
<evidence type="ECO:0000313" key="56">
    <source>
        <dbReference type="EMBL" id="HAE0205353.1"/>
    </source>
</evidence>
<dbReference type="EMBL" id="AAHORV010000031">
    <property type="protein sequence ID" value="EBY6739291.1"/>
    <property type="molecule type" value="Genomic_DNA"/>
</dbReference>
<evidence type="ECO:0000313" key="7">
    <source>
        <dbReference type="EMBL" id="EBR0143649.1"/>
    </source>
</evidence>
<evidence type="ECO:0000313" key="24">
    <source>
        <dbReference type="EMBL" id="EDG5620778.1"/>
    </source>
</evidence>
<evidence type="ECO:0000313" key="71">
    <source>
        <dbReference type="EMBL" id="HAF7241848.1"/>
    </source>
</evidence>
<reference evidence="9" key="4">
    <citation type="submission" date="2018-07" db="EMBL/GenBank/DDBJ databases">
        <authorList>
            <person name="Ashton P.M."/>
            <person name="Dallman T."/>
            <person name="Nair S."/>
            <person name="De Pinna E."/>
            <person name="Peters T."/>
            <person name="Grant K."/>
        </authorList>
    </citation>
    <scope>NUCLEOTIDE SEQUENCE</scope>
    <source>
        <strain evidence="12">152447</strain>
        <strain evidence="14">178634</strain>
        <strain evidence="9">178666</strain>
        <strain evidence="6">208936</strain>
        <strain evidence="4">240168</strain>
        <strain evidence="11">250819</strain>
        <strain evidence="26">344039</strain>
        <strain evidence="29">352129</strain>
        <strain evidence="19">365830</strain>
        <strain evidence="27">369915</strain>
        <strain evidence="10">423873</strain>
        <strain evidence="7">428140</strain>
        <strain evidence="13">488730</strain>
        <strain evidence="8">535271</strain>
        <strain evidence="17">676364</strain>
        <strain evidence="18">689000</strain>
        <strain evidence="5">741041</strain>
    </source>
</reference>
<dbReference type="EMBL" id="DAAQYH010000054">
    <property type="protein sequence ID" value="HAE1373357.1"/>
    <property type="molecule type" value="Genomic_DNA"/>
</dbReference>
<evidence type="ECO:0000313" key="11">
    <source>
        <dbReference type="EMBL" id="EBU7987124.1"/>
    </source>
</evidence>
<dbReference type="EMBL" id="DAAGUG010000171">
    <property type="protein sequence ID" value="HAB4592341.1"/>
    <property type="molecule type" value="Genomic_DNA"/>
</dbReference>
<dbReference type="EMBL" id="DAAGVZ010000213">
    <property type="protein sequence ID" value="HAB4790030.1"/>
    <property type="molecule type" value="Genomic_DNA"/>
</dbReference>
<comment type="caution">
    <text evidence="74">The sequence shown here is derived from an EMBL/GenBank/DDBJ whole genome shotgun (WGS) entry which is preliminary data.</text>
</comment>
<evidence type="ECO:0000313" key="39">
    <source>
        <dbReference type="EMBL" id="HAB3683813.1"/>
    </source>
</evidence>
<evidence type="ECO:0000313" key="48">
    <source>
        <dbReference type="EMBL" id="HAB5523363.1"/>
    </source>
</evidence>
<dbReference type="PANTHER" id="PTHR24198">
    <property type="entry name" value="ANKYRIN REPEAT AND PROTEIN KINASE DOMAIN-CONTAINING PROTEIN"/>
    <property type="match status" value="1"/>
</dbReference>
<keyword evidence="2 3" id="KW-0040">ANK repeat</keyword>